<name>A0A3Q3CPF0_HAPBU</name>
<feature type="repeat" description="TPR" evidence="3">
    <location>
        <begin position="40"/>
        <end position="73"/>
    </location>
</feature>
<evidence type="ECO:0000256" key="2">
    <source>
        <dbReference type="ARBA" id="ARBA00022803"/>
    </source>
</evidence>
<reference evidence="4" key="2">
    <citation type="submission" date="2025-09" db="UniProtKB">
        <authorList>
            <consortium name="Ensembl"/>
        </authorList>
    </citation>
    <scope>IDENTIFICATION</scope>
</reference>
<dbReference type="InterPro" id="IPR039226">
    <property type="entry name" value="Ski3/TTC37"/>
</dbReference>
<dbReference type="PANTHER" id="PTHR15704:SF7">
    <property type="entry name" value="SUPERKILLER COMPLEX PROTEIN 3"/>
    <property type="match status" value="1"/>
</dbReference>
<protein>
    <submittedName>
        <fullName evidence="4">SKI3 subunit of superkiller complex</fullName>
    </submittedName>
</protein>
<reference evidence="4" key="1">
    <citation type="submission" date="2025-08" db="UniProtKB">
        <authorList>
            <consortium name="Ensembl"/>
        </authorList>
    </citation>
    <scope>IDENTIFICATION</scope>
</reference>
<evidence type="ECO:0000256" key="1">
    <source>
        <dbReference type="ARBA" id="ARBA00022737"/>
    </source>
</evidence>
<dbReference type="SMART" id="SM00028">
    <property type="entry name" value="TPR"/>
    <property type="match status" value="14"/>
</dbReference>
<dbReference type="InterPro" id="IPR011990">
    <property type="entry name" value="TPR-like_helical_dom_sf"/>
</dbReference>
<dbReference type="STRING" id="8153.ENSHBUP00000027357"/>
<accession>A0A3Q3CPF0</accession>
<dbReference type="PANTHER" id="PTHR15704">
    <property type="entry name" value="SUPERKILLER 3 PROTEIN-RELATED"/>
    <property type="match status" value="1"/>
</dbReference>
<feature type="repeat" description="TPR" evidence="3">
    <location>
        <begin position="479"/>
        <end position="512"/>
    </location>
</feature>
<dbReference type="GO" id="GO:0055087">
    <property type="term" value="C:Ski complex"/>
    <property type="evidence" value="ECO:0007669"/>
    <property type="project" value="InterPro"/>
</dbReference>
<keyword evidence="1" id="KW-0677">Repeat</keyword>
<feature type="repeat" description="TPR" evidence="3">
    <location>
        <begin position="775"/>
        <end position="808"/>
    </location>
</feature>
<dbReference type="Ensembl" id="ENSHBUT00000000998.1">
    <property type="protein sequence ID" value="ENSHBUP00000027357.1"/>
    <property type="gene ID" value="ENSHBUG00000010578.1"/>
</dbReference>
<dbReference type="Proteomes" id="UP000264840">
    <property type="component" value="Unplaced"/>
</dbReference>
<dbReference type="GO" id="GO:0006401">
    <property type="term" value="P:RNA catabolic process"/>
    <property type="evidence" value="ECO:0007669"/>
    <property type="project" value="InterPro"/>
</dbReference>
<keyword evidence="5" id="KW-1185">Reference proteome</keyword>
<dbReference type="Pfam" id="PF13181">
    <property type="entry name" value="TPR_8"/>
    <property type="match status" value="2"/>
</dbReference>
<dbReference type="GeneTree" id="ENSGT00390000016407"/>
<dbReference type="InterPro" id="IPR019734">
    <property type="entry name" value="TPR_rpt"/>
</dbReference>
<dbReference type="OMA" id="CQWELDP"/>
<evidence type="ECO:0000313" key="5">
    <source>
        <dbReference type="Proteomes" id="UP000264840"/>
    </source>
</evidence>
<dbReference type="Gene3D" id="1.25.40.10">
    <property type="entry name" value="Tetratricopeptide repeat domain"/>
    <property type="match status" value="8"/>
</dbReference>
<proteinExistence type="predicted"/>
<evidence type="ECO:0000256" key="3">
    <source>
        <dbReference type="PROSITE-ProRule" id="PRU00339"/>
    </source>
</evidence>
<keyword evidence="2 3" id="KW-0802">TPR repeat</keyword>
<dbReference type="PROSITE" id="PS50005">
    <property type="entry name" value="TPR"/>
    <property type="match status" value="4"/>
</dbReference>
<dbReference type="SUPFAM" id="SSF48452">
    <property type="entry name" value="TPR-like"/>
    <property type="match status" value="6"/>
</dbReference>
<sequence length="1483" mass="164930">MSNKEVKSALKSAREAIKNKEFKEALKHCKTVLKIEKNNYNAWVFIGLSASELDQPDQSQAAYKKAVELEPEQLLAWQGLANLYDKTDQWDFKVELPNVYQKLVELYASSDKNKCYEVINKLTEIYESDKEYLKLARVWLQLIQLKEEEPVDKKELVQLLQKMTQLLSDCLKEVEQDSETQQHLITAFEKALVLIDPVPGEDHKKVSADYVKCLSLLPQEEARMTAACQSMISLYPNQSYPLEVLCHHYLKTGNFNEEAVSSFSRLMDLVPDSGLGHLCLGTKTLLEGRYKDAIDDLTQGLKKMSSTTGWYSLAEAQFKIYRYADSATSCSQGIFNCVHSRHHQYLIKKRVTKKGLNFLKAASQSPDCGEYFFLLGQLYWDMGEETRKDRSKAHTHLLKAAKLDPHLGCVFRYLGHYYRDIAKDYGRAQGCYKKAFQLDSEDVESGAASVDLSMGQGDMDAALAILQSVLEKATPGSAKWAWMRRGLYYLKVGENQQAIADLQAALRADPEDWVCWECLGEAYLNRRSFTAALKAFGKAHQLQPCSIYSVYQAAAIKQTLGKFKEAVAEYLLITAKQDYVPALKGLGECQLSLAKSLMQDCRDGGAIDLIQQAIQNLFRAVQLRPDLSCLWKLLGDACTAVSTVSPNRAKVIVPALLAGLDANTESQMLNQAQTLKVGERCYAHALKLMPEVASRWYDLGLNYYHQASLTQNDQNSPAMDIEKAQQCLKKAIMMDSSNHSYWNALGVVSMNKDLENYALAQHCFIKSIQVEPNNVVAWTNLGSLYLKKENIELAHEAFKIAQSLEPLYVNCWIGQALIAERVGSYDTMDLFRHTTELSTHMEGVKGYAFWVCSTLLDKSNRDSELYRYNIVQMNAISAAQVALSKYTERIQSDPDAFIMLGYLNEHLQLKRQALQAYQRAVELLQSTSSSEELAFSLGSYGRALCTSGQWEEAVHVYNSTPLQELSDLVGLALAYCKAGLISDSISAYERALAVASSEKEKAYILTALALLQHQQGNLDSAKTLLFKCSMLKEPISESLVCLCALGLANSDATLAAAALTELLKQGSASGSAIEQRCLLTCTLLAVQGNFSAVPREVSRAVHSNPGNASLWALLSRVVPQYYPRKANGAAVAGHVACLSSMTQGKRALLYSGVNQLASGRHSGEDSQKNALKTMQRAVLLCPDDPAMWAGLMAACYTENTSCYLSGSAPRRQALQQTLMSVVSEKVRSVDEIERPLAQALEGWVLQQAVTGLMLEGQLEQAEVLCTQVLNVSPEHAAVMLSLRQVQCQRLLMTDGGTVLPEPVLEQLSSAVMMNPTNLGAWHWLAEVYRSQGLLVQAVMAYRQSLQLASQLGMHSCQVASLLRLALLALGPCMVGVPGNDWKDLVLEATTEVLKLDSSPVALLFQALLQFVTKMATRETRRLLERLVYIPDIPATVVQVASWYLLRHLHAKNDEELMKVLLQHAKMNGDQRLLEFHSVLNSSS</sequence>
<evidence type="ECO:0000313" key="4">
    <source>
        <dbReference type="Ensembl" id="ENSHBUP00000027357.1"/>
    </source>
</evidence>
<dbReference type="Pfam" id="PF13432">
    <property type="entry name" value="TPR_16"/>
    <property type="match status" value="2"/>
</dbReference>
<organism evidence="4 5">
    <name type="scientific">Haplochromis burtoni</name>
    <name type="common">Burton's mouthbrooder</name>
    <name type="synonym">Chromis burtoni</name>
    <dbReference type="NCBI Taxonomy" id="8153"/>
    <lineage>
        <taxon>Eukaryota</taxon>
        <taxon>Metazoa</taxon>
        <taxon>Chordata</taxon>
        <taxon>Craniata</taxon>
        <taxon>Vertebrata</taxon>
        <taxon>Euteleostomi</taxon>
        <taxon>Actinopterygii</taxon>
        <taxon>Neopterygii</taxon>
        <taxon>Teleostei</taxon>
        <taxon>Neoteleostei</taxon>
        <taxon>Acanthomorphata</taxon>
        <taxon>Ovalentaria</taxon>
        <taxon>Cichlomorphae</taxon>
        <taxon>Cichliformes</taxon>
        <taxon>Cichlidae</taxon>
        <taxon>African cichlids</taxon>
        <taxon>Pseudocrenilabrinae</taxon>
        <taxon>Haplochromini</taxon>
        <taxon>Haplochromis</taxon>
    </lineage>
</organism>
<feature type="repeat" description="TPR" evidence="3">
    <location>
        <begin position="513"/>
        <end position="546"/>
    </location>
</feature>